<evidence type="ECO:0000256" key="2">
    <source>
        <dbReference type="SAM" id="MobiDB-lite"/>
    </source>
</evidence>
<feature type="compositionally biased region" description="Basic and acidic residues" evidence="2">
    <location>
        <begin position="2373"/>
        <end position="2384"/>
    </location>
</feature>
<feature type="domain" description="TASOR pseudo-PARP" evidence="3">
    <location>
        <begin position="5"/>
        <end position="128"/>
    </location>
</feature>
<feature type="compositionally biased region" description="Basic and acidic residues" evidence="2">
    <location>
        <begin position="2069"/>
        <end position="2082"/>
    </location>
</feature>
<dbReference type="Ensembl" id="ENSLBET00000014268.1">
    <property type="protein sequence ID" value="ENSLBEP00000013530.1"/>
    <property type="gene ID" value="ENSLBEG00000010411.1"/>
</dbReference>
<keyword evidence="7" id="KW-1185">Reference proteome</keyword>
<name>A0A3Q3LYG5_9LABR</name>
<protein>
    <submittedName>
        <fullName evidence="6">Uncharacterized protein</fullName>
    </submittedName>
</protein>
<dbReference type="PANTHER" id="PTHR16207:SF10">
    <property type="entry name" value="PROTEIN TASOR 2"/>
    <property type="match status" value="1"/>
</dbReference>
<dbReference type="InterPro" id="IPR056242">
    <property type="entry name" value="PIN_TASOR"/>
</dbReference>
<accession>A0A3Q3LYG5</accession>
<feature type="region of interest" description="Disordered" evidence="2">
    <location>
        <begin position="526"/>
        <end position="580"/>
    </location>
</feature>
<dbReference type="GeneTree" id="ENSGT00530000063735"/>
<feature type="domain" description="TASOR alpha/beta" evidence="4">
    <location>
        <begin position="2467"/>
        <end position="2559"/>
    </location>
</feature>
<feature type="compositionally biased region" description="Polar residues" evidence="2">
    <location>
        <begin position="1189"/>
        <end position="1201"/>
    </location>
</feature>
<dbReference type="InParanoid" id="A0A3Q3LYG5"/>
<reference evidence="6" key="1">
    <citation type="submission" date="2025-08" db="UniProtKB">
        <authorList>
            <consortium name="Ensembl"/>
        </authorList>
    </citation>
    <scope>IDENTIFICATION</scope>
</reference>
<feature type="region of interest" description="Disordered" evidence="2">
    <location>
        <begin position="2005"/>
        <end position="2025"/>
    </location>
</feature>
<comment type="similarity">
    <text evidence="1">Belongs to the TASOR family.</text>
</comment>
<feature type="domain" description="TASOR PIN" evidence="5">
    <location>
        <begin position="2563"/>
        <end position="2680"/>
    </location>
</feature>
<sequence>FFLKANTLGETGVLTGNSTCTTLGDPSKGIYISMYSDCLDLNRWYHGKSGYIAILKLTKGRVKKTLENYTQTFTVPTVGFDCHVSEQLPSVSDKTSSFLAFERTQYYMYELLDDGSSETSPSPSAACPYAIVSFSYTDTKATPVAPHQERGQLQIVDQFYDVRLRSTTGALIPAELPPVVKVDRAISMLDLRQRLPGAVFETCSLSGEGAAVLDNLKKKKKNYSQELYFLHISYTKCGHRNPTIPPEILRFLPVLSYAEGEVEKTPIDPTLVNPGLDLIPSREVGIFADQYDVPGAHKHLYASPEWTNRAWQSLQSYLSKPASFQIPVAKASEILVVGQENQVEDLDDDLYICLSSPEEVPTNAAGTGSEDQLSGQESCMNVGTSETSVEAPVDLRVYPQNVEADDLQVKGSDKDTEQSELRELIKTDMRTKSLLIPSASDELPAELIVSITSAEQTDESVISAESAKLNDLQISDFSTAKSQTTEVNTLNDDTVRAKKLLDAPEVNSLPKMKFIKVRRGPAKGRKKVSNTWIKTPSLPTEEMSVESDNSTSLKDNLAKESVDHQQSSKPTITDWRKARRRKRVFGKLSQRNKKVRSCTVGPSFAEEKKTDPVQQHLMELEAFPLRRKTERWDLKPVVSECGRILVPHGSVDITDKIKSLKDKLQSSTNEQEVEKMLVVASEESPDAIEMEQKASTAPETALAKIETTAFRNGGDHLKNDTVSPVSPKHSISRPLDAGNDSSNINLESAVLLSKSHDTSPLEVVQKNPSHVVTTGKSQTKAEFLLSKLKSVLLRGKRKMGPLALENMTDCTAQAAEPCLKMSKVEPETGILKSNETDLGFKEVSKVERHNDKECTRDNSVKKTVVEKLNSACSSTDALNLLADLALSASHDEVPPQPTQALGTQPETSLKKCDLTKDVTSVDQESVLHALLRQPAARPIQTLDSPSPSHLVECSELVGLVSKEHAYSLPPSSSLPLGLPGTPFQVSPLSGSSGLLQHQRTMYEDGSRAFNPSAIQKDKVEQVYRTQDDLKKHLMRRRKFRHSRTFVNMNESVQVTKQWKENYDFNLDSKFASDSKDGAIIRALHGPWDYSVQDSSEELRLIVHMWIGLFYSRSTPRLFHIDSDSTLPCSEESDSLEMSSELVSRITLDHGSMILDLSVKNSNAEVVTSDSQVTSNKDPDASSEWKGASKTLNTQSSKGQQEASPSKVCFNCYYYIKDKIVCIWRVAIFKWFGIQSMLLLSNYLKSNGGTWFTGDGVPTFQPNEIEPKYGEELEVKGKLHQDDNHEPYPKRIQEGGDTTIKDLAVVCHENLMENEKRLSSEGPMAVSESKAVNVNEDVDCCAINESKVITEDHFGEDDRLVEKDSSVSAVDTESDEKNHPLSVMCNGQDFVKKDDITKHTCPEHLDEQLPQAENKESFHDLQLRKLCANGRDEHTIPQGCYNGKTDVKDDTGNSEATEIRLVQPLERVLSKSMMDDSNKEVGGGVPTFQPNEIEPKYGEELEVKGKLHQDDNHELYPKRIQEGGDTTIKDLAVVCHENLMENEKRLSSEGPMAVSESKAVNVNEDVDCCAINESKVIKEDHFGEDDRLVEKDSSVSAVDTESDEKNHPLSVMCNGQDFVKKDDITKHTCPEHLDEQLPQAENKQLFNDLQLRKLCANGRDKHAIPEKGPHSSSNMEAKCNEPAVKENAENDICTAAKATKNESTCSLDGSNARNCIPQTNNRVASGNKNKAMASFNLRSDDHKHWDTKSVQMVDNTTDKELSLHLSHSPKCEQIQLEAEVTKEMDQRSGKTNEGLEECNGRVVIPFIGIDISREDIVLPHDSQSQDCNCKKADVSTGKVSLLDIPENKPWAFGGWSDDRCPTPTMDEKPYESITSSDPQSYPSSTFLTQKCLNGSSVTGKDKVPIEQKPCQKSTVNGDSDPHHGLHPDLELRTLRVFQSIDQFLSKSELKIIHKKSAPVSSSSVQKVHTESSAHFLISPFKSKIEEVLGVGLQLKKTDSSVRQQYFEGTEKSQESSSGQGYCHPHHSLSSTSTLGAIISNVDQDTATSQANLSHEPCSSSLRPVMAVKPSKSDESQADSLSKDRQIDHSVMSKFAKNKQPKIPLVTSPTRTTMLLEKQRECYKGTSEGINNNAQEASKLLEKSSWSPHVGDRKSKYDKDTLVCQDPLYQNKRRDSSKYNKISSSSLPVQTFGCIKSSSQLVNGKHGFSTNSSADRVGQTAAESLDMDQNDCLSASTSLVDYKDDNNIDDSLYLGPDSSLSCTVYNTSQKRSHSFLEQISQRCIQEDPTEASMEQECLIFSEKIKQLLKRSKKGSIHQPESHGKLNLPCPSPMTVHFSGLEEQEETMDHLDAPSLFGQKIKVHMSDREDLEATTEGEKALHSKKSSEGTGTPIEDAGVSTVTAECAELYEEKMNNICAVRKVPSTRKHMERGCPRSEPSKYFDFCDQMKREMDNSFRSNLNSVVKKSRKTKYRFYILETSDDVFFEETKLEAEGHTAVQPSEFFLDKGTSSSLLIILRNEDIAEHICEVPHLLALKKSPGVQFAGIDETDDVVNLTHQELFTKGGFIMLDGAALEPLSLCDMKKMSEILQGLSKTGKWKWMLHYRDSRRLKENARLSQEAKEKKQLLNWCQEAGIIEVLPYHECDLMSRDQPDYLTCLVRLQVQNISARYTVFITGETIQHEYTFTINYSPDILIFGMQLRDSKY</sequence>
<feature type="compositionally biased region" description="Polar residues" evidence="2">
    <location>
        <begin position="529"/>
        <end position="538"/>
    </location>
</feature>
<dbReference type="Proteomes" id="UP000261660">
    <property type="component" value="Unplaced"/>
</dbReference>
<proteinExistence type="inferred from homology"/>
<dbReference type="InterPro" id="IPR046432">
    <property type="entry name" value="TASOR"/>
</dbReference>
<feature type="region of interest" description="Disordered" evidence="2">
    <location>
        <begin position="1167"/>
        <end position="1201"/>
    </location>
</feature>
<dbReference type="Pfam" id="PF12509">
    <property type="entry name" value="DUF3715"/>
    <property type="match status" value="1"/>
</dbReference>
<feature type="compositionally biased region" description="Polar residues" evidence="2">
    <location>
        <begin position="2045"/>
        <end position="2060"/>
    </location>
</feature>
<evidence type="ECO:0000259" key="5">
    <source>
        <dbReference type="Pfam" id="PF24630"/>
    </source>
</evidence>
<dbReference type="STRING" id="56723.ENSLBEP00000013530"/>
<dbReference type="InterPro" id="IPR022188">
    <property type="entry name" value="TASOR_DUF3715"/>
</dbReference>
<reference evidence="6" key="2">
    <citation type="submission" date="2025-09" db="UniProtKB">
        <authorList>
            <consortium name="Ensembl"/>
        </authorList>
    </citation>
    <scope>IDENTIFICATION</scope>
</reference>
<feature type="region of interest" description="Disordered" evidence="2">
    <location>
        <begin position="2045"/>
        <end position="2082"/>
    </location>
</feature>
<dbReference type="Pfam" id="PF24630">
    <property type="entry name" value="PIN_TASOR"/>
    <property type="match status" value="1"/>
</dbReference>
<dbReference type="GO" id="GO:0005654">
    <property type="term" value="C:nucleoplasm"/>
    <property type="evidence" value="ECO:0007669"/>
    <property type="project" value="TreeGrafter"/>
</dbReference>
<organism evidence="6 7">
    <name type="scientific">Labrus bergylta</name>
    <name type="common">ballan wrasse</name>
    <dbReference type="NCBI Taxonomy" id="56723"/>
    <lineage>
        <taxon>Eukaryota</taxon>
        <taxon>Metazoa</taxon>
        <taxon>Chordata</taxon>
        <taxon>Craniata</taxon>
        <taxon>Vertebrata</taxon>
        <taxon>Euteleostomi</taxon>
        <taxon>Actinopterygii</taxon>
        <taxon>Neopterygii</taxon>
        <taxon>Teleostei</taxon>
        <taxon>Neoteleostei</taxon>
        <taxon>Acanthomorphata</taxon>
        <taxon>Eupercaria</taxon>
        <taxon>Labriformes</taxon>
        <taxon>Labridae</taxon>
        <taxon>Labrus</taxon>
    </lineage>
</organism>
<feature type="region of interest" description="Disordered" evidence="2">
    <location>
        <begin position="2364"/>
        <end position="2393"/>
    </location>
</feature>
<evidence type="ECO:0000313" key="6">
    <source>
        <dbReference type="Ensembl" id="ENSLBEP00000013530.1"/>
    </source>
</evidence>
<dbReference type="GO" id="GO:0045814">
    <property type="term" value="P:negative regulation of gene expression, epigenetic"/>
    <property type="evidence" value="ECO:0007669"/>
    <property type="project" value="InterPro"/>
</dbReference>
<evidence type="ECO:0000256" key="1">
    <source>
        <dbReference type="ARBA" id="ARBA00008058"/>
    </source>
</evidence>
<dbReference type="InterPro" id="IPR056243">
    <property type="entry name" value="TASOR_ab_dom"/>
</dbReference>
<evidence type="ECO:0000259" key="4">
    <source>
        <dbReference type="Pfam" id="PF23314"/>
    </source>
</evidence>
<feature type="region of interest" description="Disordered" evidence="2">
    <location>
        <begin position="1587"/>
        <end position="1607"/>
    </location>
</feature>
<evidence type="ECO:0000313" key="7">
    <source>
        <dbReference type="Proteomes" id="UP000261660"/>
    </source>
</evidence>
<dbReference type="Pfam" id="PF23314">
    <property type="entry name" value="TASOR_alpha-beta"/>
    <property type="match status" value="1"/>
</dbReference>
<feature type="region of interest" description="Disordered" evidence="2">
    <location>
        <begin position="712"/>
        <end position="740"/>
    </location>
</feature>
<evidence type="ECO:0000259" key="3">
    <source>
        <dbReference type="Pfam" id="PF12509"/>
    </source>
</evidence>
<dbReference type="PANTHER" id="PTHR16207">
    <property type="entry name" value="SET DOMAIN-CONTAINING PROTEIN"/>
    <property type="match status" value="1"/>
</dbReference>